<dbReference type="GO" id="GO:0005737">
    <property type="term" value="C:cytoplasm"/>
    <property type="evidence" value="ECO:0007669"/>
    <property type="project" value="TreeGrafter"/>
</dbReference>
<evidence type="ECO:0000313" key="3">
    <source>
        <dbReference type="EMBL" id="RLN41797.1"/>
    </source>
</evidence>
<evidence type="ECO:0000259" key="2">
    <source>
        <dbReference type="Pfam" id="PF17927"/>
    </source>
</evidence>
<dbReference type="Pfam" id="PF17927">
    <property type="entry name" value="Ins134_P3_kin_N"/>
    <property type="match status" value="1"/>
</dbReference>
<dbReference type="Proteomes" id="UP000275267">
    <property type="component" value="Unassembled WGS sequence"/>
</dbReference>
<dbReference type="GO" id="GO:0032957">
    <property type="term" value="P:inositol trisphosphate metabolic process"/>
    <property type="evidence" value="ECO:0007669"/>
    <property type="project" value="InterPro"/>
</dbReference>
<dbReference type="GO" id="GO:0047325">
    <property type="term" value="F:inositol-3,4,5,6-tetrakisphosphate 1-kinase activity"/>
    <property type="evidence" value="ECO:0007669"/>
    <property type="project" value="InterPro"/>
</dbReference>
<keyword evidence="4" id="KW-1185">Reference proteome</keyword>
<accession>A0A3L6TNF5</accession>
<dbReference type="GO" id="GO:0000287">
    <property type="term" value="F:magnesium ion binding"/>
    <property type="evidence" value="ECO:0007669"/>
    <property type="project" value="InterPro"/>
</dbReference>
<protein>
    <recommendedName>
        <fullName evidence="2">Inositol-tetrakisphosphate 1-kinase N-terminal domain-containing protein</fullName>
    </recommendedName>
</protein>
<feature type="compositionally biased region" description="Basic and acidic residues" evidence="1">
    <location>
        <begin position="164"/>
        <end position="175"/>
    </location>
</feature>
<feature type="domain" description="Inositol-tetrakisphosphate 1-kinase N-terminal" evidence="2">
    <location>
        <begin position="9"/>
        <end position="52"/>
    </location>
</feature>
<dbReference type="AlphaFoldDB" id="A0A3L6TNF5"/>
<dbReference type="PANTHER" id="PTHR14217">
    <property type="entry name" value="INOSITOL-TETRAKISPHOSPHATE 1-KINASE"/>
    <property type="match status" value="1"/>
</dbReference>
<feature type="region of interest" description="Disordered" evidence="1">
    <location>
        <begin position="73"/>
        <end position="98"/>
    </location>
</feature>
<dbReference type="GO" id="GO:0052726">
    <property type="term" value="F:inositol-1,3,4-trisphosphate 5-kinase activity"/>
    <property type="evidence" value="ECO:0007669"/>
    <property type="project" value="InterPro"/>
</dbReference>
<organism evidence="3 4">
    <name type="scientific">Panicum miliaceum</name>
    <name type="common">Proso millet</name>
    <name type="synonym">Broomcorn millet</name>
    <dbReference type="NCBI Taxonomy" id="4540"/>
    <lineage>
        <taxon>Eukaryota</taxon>
        <taxon>Viridiplantae</taxon>
        <taxon>Streptophyta</taxon>
        <taxon>Embryophyta</taxon>
        <taxon>Tracheophyta</taxon>
        <taxon>Spermatophyta</taxon>
        <taxon>Magnoliopsida</taxon>
        <taxon>Liliopsida</taxon>
        <taxon>Poales</taxon>
        <taxon>Poaceae</taxon>
        <taxon>PACMAD clade</taxon>
        <taxon>Panicoideae</taxon>
        <taxon>Panicodae</taxon>
        <taxon>Paniceae</taxon>
        <taxon>Panicinae</taxon>
        <taxon>Panicum</taxon>
        <taxon>Panicum sect. Panicum</taxon>
    </lineage>
</organism>
<proteinExistence type="predicted"/>
<comment type="caution">
    <text evidence="3">The sequence shown here is derived from an EMBL/GenBank/DDBJ whole genome shotgun (WGS) entry which is preliminary data.</text>
</comment>
<dbReference type="STRING" id="4540.A0A3L6TNF5"/>
<dbReference type="PANTHER" id="PTHR14217:SF24">
    <property type="entry name" value="INOSITOL-TETRAKISPHOSPHATE 1-KINASE 1"/>
    <property type="match status" value="1"/>
</dbReference>
<gene>
    <name evidence="3" type="ORF">C2845_PM01G05860</name>
</gene>
<dbReference type="InterPro" id="IPR041429">
    <property type="entry name" value="ITPK1_N"/>
</dbReference>
<sequence length="200" mass="21347">MRRGAWTSSPWMQRGPFHLLIHKLYGDDWRAQLEAFAARHPAVPVVDPPHAIDRLHSRISMLQVVSELAARTGSGRRREEEGVADPVPWTRHGGDRRGARIRGADSWAGHLACLATRTAGSTGAVLAPFRDLAWLGREAGAPPRGPCSAAARPLGHRGSPRAAPSERRDGGEGGRDAGAGSEEGEGGRWRPAGSEGVGKK</sequence>
<dbReference type="InterPro" id="IPR008656">
    <property type="entry name" value="Inositol_tetrakis-P_1-kinase"/>
</dbReference>
<dbReference type="GO" id="GO:0052725">
    <property type="term" value="F:inositol-1,3,4-trisphosphate 6-kinase activity"/>
    <property type="evidence" value="ECO:0007669"/>
    <property type="project" value="InterPro"/>
</dbReference>
<dbReference type="GO" id="GO:0005524">
    <property type="term" value="F:ATP binding"/>
    <property type="evidence" value="ECO:0007669"/>
    <property type="project" value="InterPro"/>
</dbReference>
<evidence type="ECO:0000313" key="4">
    <source>
        <dbReference type="Proteomes" id="UP000275267"/>
    </source>
</evidence>
<dbReference type="EMBL" id="PQIB02000001">
    <property type="protein sequence ID" value="RLN41797.1"/>
    <property type="molecule type" value="Genomic_DNA"/>
</dbReference>
<reference evidence="4" key="1">
    <citation type="journal article" date="2019" name="Nat. Commun.">
        <title>The genome of broomcorn millet.</title>
        <authorList>
            <person name="Zou C."/>
            <person name="Miki D."/>
            <person name="Li D."/>
            <person name="Tang Q."/>
            <person name="Xiao L."/>
            <person name="Rajput S."/>
            <person name="Deng P."/>
            <person name="Jia W."/>
            <person name="Huang R."/>
            <person name="Zhang M."/>
            <person name="Sun Y."/>
            <person name="Hu J."/>
            <person name="Fu X."/>
            <person name="Schnable P.S."/>
            <person name="Li F."/>
            <person name="Zhang H."/>
            <person name="Feng B."/>
            <person name="Zhu X."/>
            <person name="Liu R."/>
            <person name="Schnable J.C."/>
            <person name="Zhu J.-K."/>
            <person name="Zhang H."/>
        </authorList>
    </citation>
    <scope>NUCLEOTIDE SEQUENCE [LARGE SCALE GENOMIC DNA]</scope>
</reference>
<evidence type="ECO:0000256" key="1">
    <source>
        <dbReference type="SAM" id="MobiDB-lite"/>
    </source>
</evidence>
<feature type="region of interest" description="Disordered" evidence="1">
    <location>
        <begin position="139"/>
        <end position="200"/>
    </location>
</feature>
<dbReference type="Gene3D" id="3.40.50.11370">
    <property type="match status" value="1"/>
</dbReference>
<dbReference type="OrthoDB" id="25308at2759"/>
<name>A0A3L6TNF5_PANMI</name>